<evidence type="ECO:0000259" key="2">
    <source>
        <dbReference type="Pfam" id="PF09084"/>
    </source>
</evidence>
<dbReference type="Proteomes" id="UP000489190">
    <property type="component" value="Unassembled WGS sequence"/>
</dbReference>
<feature type="signal peptide" evidence="1">
    <location>
        <begin position="1"/>
        <end position="26"/>
    </location>
</feature>
<evidence type="ECO:0000313" key="5">
    <source>
        <dbReference type="Proteomes" id="UP000441404"/>
    </source>
</evidence>
<dbReference type="InterPro" id="IPR027939">
    <property type="entry name" value="NMT1/THI5"/>
</dbReference>
<dbReference type="AlphaFoldDB" id="A0A6A7YNM8"/>
<dbReference type="SUPFAM" id="SSF53850">
    <property type="entry name" value="Periplasmic binding protein-like II"/>
    <property type="match status" value="1"/>
</dbReference>
<evidence type="ECO:0000313" key="3">
    <source>
        <dbReference type="EMBL" id="MQT47301.1"/>
    </source>
</evidence>
<evidence type="ECO:0000256" key="1">
    <source>
        <dbReference type="SAM" id="SignalP"/>
    </source>
</evidence>
<keyword evidence="1" id="KW-0732">Signal</keyword>
<dbReference type="EMBL" id="WIWI01000009">
    <property type="protein sequence ID" value="MQT88370.1"/>
    <property type="molecule type" value="Genomic_DNA"/>
</dbReference>
<proteinExistence type="predicted"/>
<organism evidence="3 5">
    <name type="scientific">Pseudomonas helleri</name>
    <dbReference type="NCBI Taxonomy" id="1608996"/>
    <lineage>
        <taxon>Bacteria</taxon>
        <taxon>Pseudomonadati</taxon>
        <taxon>Pseudomonadota</taxon>
        <taxon>Gammaproteobacteria</taxon>
        <taxon>Pseudomonadales</taxon>
        <taxon>Pseudomonadaceae</taxon>
        <taxon>Pseudomonas</taxon>
    </lineage>
</organism>
<name>A0A6A7YNM8_9PSED</name>
<dbReference type="PANTHER" id="PTHR31528">
    <property type="entry name" value="4-AMINO-5-HYDROXYMETHYL-2-METHYLPYRIMIDINE PHOSPHATE SYNTHASE THI11-RELATED"/>
    <property type="match status" value="1"/>
</dbReference>
<protein>
    <submittedName>
        <fullName evidence="3">ABC transporter substrate-binding protein</fullName>
    </submittedName>
</protein>
<gene>
    <name evidence="4" type="ORF">GHO39_04330</name>
    <name evidence="3" type="ORF">GHO40_11255</name>
</gene>
<comment type="caution">
    <text evidence="3">The sequence shown here is derived from an EMBL/GenBank/DDBJ whole genome shotgun (WGS) entry which is preliminary data.</text>
</comment>
<dbReference type="Gene3D" id="3.40.190.10">
    <property type="entry name" value="Periplasmic binding protein-like II"/>
    <property type="match status" value="2"/>
</dbReference>
<evidence type="ECO:0000313" key="6">
    <source>
        <dbReference type="Proteomes" id="UP000489190"/>
    </source>
</evidence>
<dbReference type="GO" id="GO:0009228">
    <property type="term" value="P:thiamine biosynthetic process"/>
    <property type="evidence" value="ECO:0007669"/>
    <property type="project" value="InterPro"/>
</dbReference>
<dbReference type="PANTHER" id="PTHR31528:SF3">
    <property type="entry name" value="THIAMINE BIOSYNTHESIS PROTEIN HI_0357-RELATED"/>
    <property type="match status" value="1"/>
</dbReference>
<dbReference type="Proteomes" id="UP000441404">
    <property type="component" value="Unassembled WGS sequence"/>
</dbReference>
<dbReference type="InterPro" id="IPR015168">
    <property type="entry name" value="SsuA/THI5"/>
</dbReference>
<accession>A0A6A7YNM8</accession>
<feature type="chain" id="PRO_5036382179" evidence="1">
    <location>
        <begin position="27"/>
        <end position="328"/>
    </location>
</feature>
<dbReference type="RefSeq" id="WP_153326927.1">
    <property type="nucleotide sequence ID" value="NZ_WIWI01000009.1"/>
</dbReference>
<evidence type="ECO:0000313" key="4">
    <source>
        <dbReference type="EMBL" id="MQT88370.1"/>
    </source>
</evidence>
<sequence length="328" mass="35780">MRFESKVRNRLILLAGLACLGSQAQAATPFTFMTNWYAQAEHGGFYQAQAEGLYAKEGLDVSVQMGGPQVNAIQLLAAGRAQCILSEDIAIFSARQQGVPLVMVGATFQHDPVVVIAHDDVATLKDVRNKTILISSSVHSSWWPWAKSQLGFSDEHTRPYSFNVQPFMADNNLAQQGYLTSEPYSLTNAGATFKVYPLSEAGYPPYGNSIACDSRWADAHPDALKAFVHASMLGFKHYLDNPAPGNKLIREANPAMTEDQLDYSVQKLRSTGLVTGGDAQTGGIGVITPARMKQTWDMAVQYGLIDGAKVPLDQTYTTRFIEQAPVMP</sequence>
<dbReference type="EMBL" id="WIWJ01000016">
    <property type="protein sequence ID" value="MQT47301.1"/>
    <property type="molecule type" value="Genomic_DNA"/>
</dbReference>
<reference evidence="5 6" key="1">
    <citation type="submission" date="2019-10" db="EMBL/GenBank/DDBJ databases">
        <title>Evaluation of single-gene subtyping targets for Pseudomonas.</title>
        <authorList>
            <person name="Reichler S.J."/>
            <person name="Orsi R.H."/>
            <person name="Wiedmann M."/>
            <person name="Martin N.H."/>
            <person name="Murphy S.I."/>
        </authorList>
    </citation>
    <scope>NUCLEOTIDE SEQUENCE [LARGE SCALE GENOMIC DNA]</scope>
    <source>
        <strain evidence="4 6">FSL R10-3254</strain>
        <strain evidence="3 5">FSL R10-3257</strain>
    </source>
</reference>
<dbReference type="Pfam" id="PF09084">
    <property type="entry name" value="NMT1"/>
    <property type="match status" value="1"/>
</dbReference>
<feature type="domain" description="SsuA/THI5-like" evidence="2">
    <location>
        <begin position="40"/>
        <end position="243"/>
    </location>
</feature>